<dbReference type="InterPro" id="IPR047729">
    <property type="entry name" value="Sce7726-like"/>
</dbReference>
<dbReference type="EMBL" id="BJJW01000002">
    <property type="protein sequence ID" value="GDZ83086.1"/>
    <property type="molecule type" value="Genomic_DNA"/>
</dbReference>
<name>A0A5A5TZ64_LEUCI</name>
<evidence type="ECO:0008006" key="3">
    <source>
        <dbReference type="Google" id="ProtNLM"/>
    </source>
</evidence>
<accession>A0A5A5TZ64</accession>
<evidence type="ECO:0000313" key="1">
    <source>
        <dbReference type="EMBL" id="GDZ83086.1"/>
    </source>
</evidence>
<proteinExistence type="predicted"/>
<gene>
    <name evidence="1" type="ORF">LCIT_03280</name>
</gene>
<dbReference type="RefSeq" id="WP_149333687.1">
    <property type="nucleotide sequence ID" value="NZ_BJJW01000002.1"/>
</dbReference>
<dbReference type="Proteomes" id="UP000323274">
    <property type="component" value="Unassembled WGS sequence"/>
</dbReference>
<dbReference type="NCBIfam" id="NF033832">
    <property type="entry name" value="sce7726_fam"/>
    <property type="match status" value="1"/>
</dbReference>
<comment type="caution">
    <text evidence="1">The sequence shown here is derived from an EMBL/GenBank/DDBJ whole genome shotgun (WGS) entry which is preliminary data.</text>
</comment>
<dbReference type="AlphaFoldDB" id="A0A5A5TZ64"/>
<reference evidence="1 2" key="1">
    <citation type="submission" date="2019-04" db="EMBL/GenBank/DDBJ databases">
        <title>A pseudo-fructophilic Leuconostoc citreum strain F192-5 isolated from peel of satsuma mandarin: the first report for isolation and characterization of strain-dependent fructophilic-like characteristics.</title>
        <authorList>
            <person name="Maeno S."/>
            <person name="Tanizawa Y."/>
            <person name="Kajikawa A."/>
            <person name="Kanesaki Y."/>
            <person name="Kubota E."/>
            <person name="Arita M."/>
            <person name="Leon D."/>
            <person name="Endo A."/>
        </authorList>
    </citation>
    <scope>NUCLEOTIDE SEQUENCE [LARGE SCALE GENOMIC DNA]</scope>
    <source>
        <strain evidence="1 2">F192-5</strain>
    </source>
</reference>
<evidence type="ECO:0000313" key="2">
    <source>
        <dbReference type="Proteomes" id="UP000323274"/>
    </source>
</evidence>
<sequence>MDGTNTMLRDKDIRLELIKKVSSYQDTDVLEEFSILTAPVRADLVTINGHLTGFEIKSDVDSLSRLPHQFMGYDKAFELNYLVVGEKLSEAAAQLVPSHWGIFIAQEGVGNNVILRRCKQAKINPFFEFDSFLFAMPLPEIRKKVLPLLSKRENVIAKEMIKQDLIRYIDQKTSNRTKNYIKKMVREKLREKSQITIN</sequence>
<organism evidence="1 2">
    <name type="scientific">Leuconostoc citreum</name>
    <dbReference type="NCBI Taxonomy" id="33964"/>
    <lineage>
        <taxon>Bacteria</taxon>
        <taxon>Bacillati</taxon>
        <taxon>Bacillota</taxon>
        <taxon>Bacilli</taxon>
        <taxon>Lactobacillales</taxon>
        <taxon>Lactobacillaceae</taxon>
        <taxon>Leuconostoc</taxon>
    </lineage>
</organism>
<protein>
    <recommendedName>
        <fullName evidence="3">Sce7726 family protein</fullName>
    </recommendedName>
</protein>